<dbReference type="PRINTS" id="PR00080">
    <property type="entry name" value="SDRFAMILY"/>
</dbReference>
<dbReference type="EMBL" id="CP058579">
    <property type="protein sequence ID" value="QLG60433.1"/>
    <property type="molecule type" value="Genomic_DNA"/>
</dbReference>
<dbReference type="PRINTS" id="PR00081">
    <property type="entry name" value="GDHRDH"/>
</dbReference>
<dbReference type="InterPro" id="IPR020904">
    <property type="entry name" value="Sc_DH/Rdtase_CS"/>
</dbReference>
<dbReference type="AlphaFoldDB" id="A0A7D5L875"/>
<reference evidence="4 5" key="1">
    <citation type="submission" date="2020-06" db="EMBL/GenBank/DDBJ databases">
        <title>NJ-3-1, isolated from saline soil.</title>
        <authorList>
            <person name="Cui H.L."/>
            <person name="Shi X."/>
        </authorList>
    </citation>
    <scope>NUCLEOTIDE SEQUENCE [LARGE SCALE GENOMIC DNA]</scope>
    <source>
        <strain evidence="4 5">NJ-3-1</strain>
    </source>
</reference>
<protein>
    <submittedName>
        <fullName evidence="4">Mycofactocin-coupled SDR family oxidoreductase</fullName>
    </submittedName>
</protein>
<dbReference type="KEGG" id="halu:HUG12_01165"/>
<dbReference type="FunFam" id="3.40.50.720:FF:000084">
    <property type="entry name" value="Short-chain dehydrogenase reductase"/>
    <property type="match status" value="1"/>
</dbReference>
<dbReference type="CDD" id="cd05233">
    <property type="entry name" value="SDR_c"/>
    <property type="match status" value="1"/>
</dbReference>
<dbReference type="PANTHER" id="PTHR24321">
    <property type="entry name" value="DEHYDROGENASES, SHORT CHAIN"/>
    <property type="match status" value="1"/>
</dbReference>
<keyword evidence="2" id="KW-0560">Oxidoreductase</keyword>
<keyword evidence="3" id="KW-0520">NAD</keyword>
<dbReference type="PANTHER" id="PTHR24321:SF8">
    <property type="entry name" value="ESTRADIOL 17-BETA-DEHYDROGENASE 8-RELATED"/>
    <property type="match status" value="1"/>
</dbReference>
<dbReference type="OrthoDB" id="7442at2157"/>
<accession>A0A7D5L875</accession>
<proteinExistence type="inferred from homology"/>
<evidence type="ECO:0000256" key="1">
    <source>
        <dbReference type="ARBA" id="ARBA00006484"/>
    </source>
</evidence>
<dbReference type="SUPFAM" id="SSF51735">
    <property type="entry name" value="NAD(P)-binding Rossmann-fold domains"/>
    <property type="match status" value="1"/>
</dbReference>
<dbReference type="InterPro" id="IPR002347">
    <property type="entry name" value="SDR_fam"/>
</dbReference>
<dbReference type="RefSeq" id="WP_179267019.1">
    <property type="nucleotide sequence ID" value="NZ_CP058579.1"/>
</dbReference>
<dbReference type="GeneID" id="56036026"/>
<gene>
    <name evidence="4" type="ORF">HUG12_01165</name>
</gene>
<dbReference type="Gene3D" id="3.40.50.720">
    <property type="entry name" value="NAD(P)-binding Rossmann-like Domain"/>
    <property type="match status" value="1"/>
</dbReference>
<name>A0A7D5L875_9EURY</name>
<evidence type="ECO:0000313" key="4">
    <source>
        <dbReference type="EMBL" id="QLG60433.1"/>
    </source>
</evidence>
<comment type="similarity">
    <text evidence="1">Belongs to the short-chain dehydrogenases/reductases (SDR) family.</text>
</comment>
<dbReference type="GO" id="GO:0016491">
    <property type="term" value="F:oxidoreductase activity"/>
    <property type="evidence" value="ECO:0007669"/>
    <property type="project" value="UniProtKB-KW"/>
</dbReference>
<evidence type="ECO:0000256" key="2">
    <source>
        <dbReference type="ARBA" id="ARBA00023002"/>
    </source>
</evidence>
<dbReference type="InterPro" id="IPR023985">
    <property type="entry name" value="SDR_subfam_1"/>
</dbReference>
<dbReference type="Proteomes" id="UP000509626">
    <property type="component" value="Chromosome"/>
</dbReference>
<evidence type="ECO:0000256" key="3">
    <source>
        <dbReference type="ARBA" id="ARBA00023027"/>
    </source>
</evidence>
<dbReference type="InterPro" id="IPR036291">
    <property type="entry name" value="NAD(P)-bd_dom_sf"/>
</dbReference>
<dbReference type="PROSITE" id="PS00061">
    <property type="entry name" value="ADH_SHORT"/>
    <property type="match status" value="1"/>
</dbReference>
<dbReference type="Pfam" id="PF13561">
    <property type="entry name" value="adh_short_C2"/>
    <property type="match status" value="1"/>
</dbReference>
<dbReference type="NCBIfam" id="TIGR03971">
    <property type="entry name" value="SDR_subfam_1"/>
    <property type="match status" value="1"/>
</dbReference>
<keyword evidence="5" id="KW-1185">Reference proteome</keyword>
<evidence type="ECO:0000313" key="5">
    <source>
        <dbReference type="Proteomes" id="UP000509626"/>
    </source>
</evidence>
<organism evidence="4 5">
    <name type="scientific">Halorarum salinum</name>
    <dbReference type="NCBI Taxonomy" id="2743089"/>
    <lineage>
        <taxon>Archaea</taxon>
        <taxon>Methanobacteriati</taxon>
        <taxon>Methanobacteriota</taxon>
        <taxon>Stenosarchaea group</taxon>
        <taxon>Halobacteria</taxon>
        <taxon>Halobacteriales</taxon>
        <taxon>Haloferacaceae</taxon>
        <taxon>Halorarum</taxon>
    </lineage>
</organism>
<sequence>MAAYDFDGTVAFVTGAARGQGRSHALSYAEHGADVVVTDVCETDDASTYELSGREAMEETVDLVEQRGANAIGVEMDVSDAAEVEAAVERAVDEFGRIDVLANNAGVAPVSALMDLDEATWDLALDVNLKGMWLCAKHVGRRMIEQGDGGRIVNTSSTAGLAASPGLGHYTAAKHGVIGLTKTLAVELAPHDVTVNAVCPTAVDTPMTGGIVESIGPEIAEIAEQSGPDNLFTDILQPEDVSAAFMWLSSDDARFVTGVALPVAAGATAL</sequence>